<dbReference type="EMBL" id="JBHMBH010000019">
    <property type="protein sequence ID" value="MFB9713974.1"/>
    <property type="molecule type" value="Genomic_DNA"/>
</dbReference>
<sequence>MVYADIYGPEPVEATHWLWAPGDHWHAMPETDMEEWAASKQITATRWMKRPISNIPLTGWIHYRAEDNTPDARRLSYTPAKQHVIDLRQVLNFDDEATAAVLEEFVLVPRSFLPIAELSGDDGAVQAGSAIYPVTMDTDLLRMMAGAQLAVADFIDGLGEEKP</sequence>
<organism evidence="1 2">
    <name type="scientific">Arthrobacter methylotrophus</name>
    <dbReference type="NCBI Taxonomy" id="121291"/>
    <lineage>
        <taxon>Bacteria</taxon>
        <taxon>Bacillati</taxon>
        <taxon>Actinomycetota</taxon>
        <taxon>Actinomycetes</taxon>
        <taxon>Micrococcales</taxon>
        <taxon>Micrococcaceae</taxon>
        <taxon>Arthrobacter</taxon>
    </lineage>
</organism>
<keyword evidence="2" id="KW-1185">Reference proteome</keyword>
<evidence type="ECO:0000313" key="1">
    <source>
        <dbReference type="EMBL" id="MFB9713974.1"/>
    </source>
</evidence>
<gene>
    <name evidence="1" type="ORF">ACFFPI_07370</name>
</gene>
<dbReference type="Proteomes" id="UP001589536">
    <property type="component" value="Unassembled WGS sequence"/>
</dbReference>
<name>A0ABV5UR81_9MICC</name>
<accession>A0ABV5UR81</accession>
<dbReference type="RefSeq" id="WP_345042514.1">
    <property type="nucleotide sequence ID" value="NZ_BAABED010000001.1"/>
</dbReference>
<comment type="caution">
    <text evidence="1">The sequence shown here is derived from an EMBL/GenBank/DDBJ whole genome shotgun (WGS) entry which is preliminary data.</text>
</comment>
<reference evidence="1 2" key="1">
    <citation type="submission" date="2024-09" db="EMBL/GenBank/DDBJ databases">
        <authorList>
            <person name="Sun Q."/>
            <person name="Mori K."/>
        </authorList>
    </citation>
    <scope>NUCLEOTIDE SEQUENCE [LARGE SCALE GENOMIC DNA]</scope>
    <source>
        <strain evidence="1 2">JCM 13519</strain>
    </source>
</reference>
<protein>
    <submittedName>
        <fullName evidence="1">Uncharacterized protein</fullName>
    </submittedName>
</protein>
<evidence type="ECO:0000313" key="2">
    <source>
        <dbReference type="Proteomes" id="UP001589536"/>
    </source>
</evidence>
<proteinExistence type="predicted"/>